<dbReference type="OMA" id="YMVESIS"/>
<dbReference type="OrthoDB" id="5983151at2759"/>
<dbReference type="PANTHER" id="PTHR47526:SF3">
    <property type="entry name" value="PHD-TYPE DOMAIN-CONTAINING PROTEIN"/>
    <property type="match status" value="1"/>
</dbReference>
<sequence length="265" mass="29647">MVEPDASGKFSASVCLTEDDIPGAKLPKASPEECDCWMLRCWLQCRGGRTTGKKAVLVQRVKDYMKINCKLIDPDRGVNLAKKKVRLGLCENISPKSPGEFPREGYNDDLSDVPVVDYNIIWKFMVQNVSGKGTSTAKLLIKGYNFFKSGHVVKLEKHLSEDGVCHLRGKILPSMKKSTSYTAFITLRDSKILRAKSGCPAGIKGHCSHVSSVLFFIEEFCEHNAKNAACTSQPCTWNKPSRKRKVDNHPIHQVKFVKHEHGKKK</sequence>
<dbReference type="EMBL" id="RCHS01000858">
    <property type="protein sequence ID" value="RMX56390.1"/>
    <property type="molecule type" value="Genomic_DNA"/>
</dbReference>
<evidence type="ECO:0000313" key="1">
    <source>
        <dbReference type="EMBL" id="RMX56390.1"/>
    </source>
</evidence>
<dbReference type="Proteomes" id="UP000275408">
    <property type="component" value="Unassembled WGS sequence"/>
</dbReference>
<evidence type="ECO:0008006" key="3">
    <source>
        <dbReference type="Google" id="ProtNLM"/>
    </source>
</evidence>
<reference evidence="1 2" key="1">
    <citation type="journal article" date="2018" name="Sci. Rep.">
        <title>Comparative analysis of the Pocillopora damicornis genome highlights role of immune system in coral evolution.</title>
        <authorList>
            <person name="Cunning R."/>
            <person name="Bay R.A."/>
            <person name="Gillette P."/>
            <person name="Baker A.C."/>
            <person name="Traylor-Knowles N."/>
        </authorList>
    </citation>
    <scope>NUCLEOTIDE SEQUENCE [LARGE SCALE GENOMIC DNA]</scope>
    <source>
        <strain evidence="1">RSMAS</strain>
        <tissue evidence="1">Whole animal</tissue>
    </source>
</reference>
<proteinExistence type="predicted"/>
<dbReference type="AlphaFoldDB" id="A0A3M6URV3"/>
<keyword evidence="2" id="KW-1185">Reference proteome</keyword>
<dbReference type="PANTHER" id="PTHR47526">
    <property type="entry name" value="ATP-DEPENDENT DNA HELICASE"/>
    <property type="match status" value="1"/>
</dbReference>
<name>A0A3M6URV3_POCDA</name>
<comment type="caution">
    <text evidence="1">The sequence shown here is derived from an EMBL/GenBank/DDBJ whole genome shotgun (WGS) entry which is preliminary data.</text>
</comment>
<gene>
    <name evidence="1" type="ORF">pdam_00025867</name>
</gene>
<accession>A0A3M6URV3</accession>
<evidence type="ECO:0000313" key="2">
    <source>
        <dbReference type="Proteomes" id="UP000275408"/>
    </source>
</evidence>
<organism evidence="1 2">
    <name type="scientific">Pocillopora damicornis</name>
    <name type="common">Cauliflower coral</name>
    <name type="synonym">Millepora damicornis</name>
    <dbReference type="NCBI Taxonomy" id="46731"/>
    <lineage>
        <taxon>Eukaryota</taxon>
        <taxon>Metazoa</taxon>
        <taxon>Cnidaria</taxon>
        <taxon>Anthozoa</taxon>
        <taxon>Hexacorallia</taxon>
        <taxon>Scleractinia</taxon>
        <taxon>Astrocoeniina</taxon>
        <taxon>Pocilloporidae</taxon>
        <taxon>Pocillopora</taxon>
    </lineage>
</organism>
<protein>
    <recommendedName>
        <fullName evidence="3">SAP domain-containing protein</fullName>
    </recommendedName>
</protein>